<dbReference type="GO" id="GO:0005829">
    <property type="term" value="C:cytosol"/>
    <property type="evidence" value="ECO:0007669"/>
    <property type="project" value="TreeGrafter"/>
</dbReference>
<dbReference type="Proteomes" id="UP000184442">
    <property type="component" value="Unassembled WGS sequence"/>
</dbReference>
<dbReference type="OrthoDB" id="9775607at2"/>
<dbReference type="RefSeq" id="WP_073023375.1">
    <property type="nucleotide sequence ID" value="NZ_FQZS01000003.1"/>
</dbReference>
<sequence>MLDYLIKNGQIIDGTGSPASYGDIGIRSGKIIMNPKEEAAETIDASGKVVCPVFIDVHGHTDLFAFVDPLCSVKLLLGITTEIVGQCGISPAPVRGEYLEEYKNYYKHLGHLFIQMLTLF</sequence>
<dbReference type="SUPFAM" id="SSF51338">
    <property type="entry name" value="Composite domain of metallo-dependent hydrolases"/>
    <property type="match status" value="1"/>
</dbReference>
<keyword evidence="1" id="KW-0378">Hydrolase</keyword>
<evidence type="ECO:0000313" key="1">
    <source>
        <dbReference type="EMBL" id="SHI39233.1"/>
    </source>
</evidence>
<dbReference type="PANTHER" id="PTHR11647:SF1">
    <property type="entry name" value="COLLAPSIN RESPONSE MEDIATOR PROTEIN"/>
    <property type="match status" value="1"/>
</dbReference>
<dbReference type="AlphaFoldDB" id="A0A1M6ASM8"/>
<gene>
    <name evidence="1" type="ORF">SAMN02745176_00081</name>
</gene>
<organism evidence="1 2">
    <name type="scientific">Lutispora thermophila DSM 19022</name>
    <dbReference type="NCBI Taxonomy" id="1122184"/>
    <lineage>
        <taxon>Bacteria</taxon>
        <taxon>Bacillati</taxon>
        <taxon>Bacillota</taxon>
        <taxon>Clostridia</taxon>
        <taxon>Lutisporales</taxon>
        <taxon>Lutisporaceae</taxon>
        <taxon>Lutispora</taxon>
    </lineage>
</organism>
<dbReference type="STRING" id="1122184.SAMN02745176_00081"/>
<evidence type="ECO:0000313" key="2">
    <source>
        <dbReference type="Proteomes" id="UP000184442"/>
    </source>
</evidence>
<reference evidence="1 2" key="1">
    <citation type="submission" date="2016-11" db="EMBL/GenBank/DDBJ databases">
        <authorList>
            <person name="Jaros S."/>
            <person name="Januszkiewicz K."/>
            <person name="Wedrychowicz H."/>
        </authorList>
    </citation>
    <scope>NUCLEOTIDE SEQUENCE [LARGE SCALE GENOMIC DNA]</scope>
    <source>
        <strain evidence="1 2">DSM 19022</strain>
    </source>
</reference>
<dbReference type="EMBL" id="FQZS01000003">
    <property type="protein sequence ID" value="SHI39233.1"/>
    <property type="molecule type" value="Genomic_DNA"/>
</dbReference>
<dbReference type="InterPro" id="IPR011059">
    <property type="entry name" value="Metal-dep_hydrolase_composite"/>
</dbReference>
<name>A0A1M6ASM8_9FIRM</name>
<dbReference type="GO" id="GO:0016812">
    <property type="term" value="F:hydrolase activity, acting on carbon-nitrogen (but not peptide) bonds, in cyclic amides"/>
    <property type="evidence" value="ECO:0007669"/>
    <property type="project" value="TreeGrafter"/>
</dbReference>
<proteinExistence type="predicted"/>
<dbReference type="PANTHER" id="PTHR11647">
    <property type="entry name" value="HYDRANTOINASE/DIHYDROPYRIMIDINASE FAMILY MEMBER"/>
    <property type="match status" value="1"/>
</dbReference>
<dbReference type="Gene3D" id="2.30.40.10">
    <property type="entry name" value="Urease, subunit C, domain 1"/>
    <property type="match status" value="1"/>
</dbReference>
<dbReference type="InterPro" id="IPR050378">
    <property type="entry name" value="Metallo-dep_Hydrolases_sf"/>
</dbReference>
<accession>A0A1M6ASM8</accession>
<keyword evidence="2" id="KW-1185">Reference proteome</keyword>
<protein>
    <submittedName>
        <fullName evidence="1">Amidohydrolase</fullName>
    </submittedName>
</protein>
<dbReference type="Gene3D" id="3.20.20.140">
    <property type="entry name" value="Metal-dependent hydrolases"/>
    <property type="match status" value="1"/>
</dbReference>